<protein>
    <submittedName>
        <fullName evidence="1">Uncharacterized protein</fullName>
    </submittedName>
</protein>
<dbReference type="Proteomes" id="UP000681720">
    <property type="component" value="Unassembled WGS sequence"/>
</dbReference>
<sequence length="40" mass="4996">YVVLDEVDRMLDMGFIDDVEEILGHIFTAGNYYYYYYYYY</sequence>
<gene>
    <name evidence="1" type="ORF">GIL414_LOCUS61422</name>
</gene>
<organism evidence="1 2">
    <name type="scientific">Rotaria magnacalcarata</name>
    <dbReference type="NCBI Taxonomy" id="392030"/>
    <lineage>
        <taxon>Eukaryota</taxon>
        <taxon>Metazoa</taxon>
        <taxon>Spiralia</taxon>
        <taxon>Gnathifera</taxon>
        <taxon>Rotifera</taxon>
        <taxon>Eurotatoria</taxon>
        <taxon>Bdelloidea</taxon>
        <taxon>Philodinida</taxon>
        <taxon>Philodinidae</taxon>
        <taxon>Rotaria</taxon>
    </lineage>
</organism>
<name>A0A8S3EP61_9BILA</name>
<accession>A0A8S3EP61</accession>
<proteinExistence type="predicted"/>
<dbReference type="AlphaFoldDB" id="A0A8S3EP61"/>
<dbReference type="InterPro" id="IPR027417">
    <property type="entry name" value="P-loop_NTPase"/>
</dbReference>
<comment type="caution">
    <text evidence="1">The sequence shown here is derived from an EMBL/GenBank/DDBJ whole genome shotgun (WGS) entry which is preliminary data.</text>
</comment>
<dbReference type="Gene3D" id="3.40.50.300">
    <property type="entry name" value="P-loop containing nucleotide triphosphate hydrolases"/>
    <property type="match status" value="1"/>
</dbReference>
<evidence type="ECO:0000313" key="2">
    <source>
        <dbReference type="Proteomes" id="UP000681720"/>
    </source>
</evidence>
<feature type="non-terminal residue" evidence="1">
    <location>
        <position position="1"/>
    </location>
</feature>
<dbReference type="EMBL" id="CAJOBJ010241371">
    <property type="protein sequence ID" value="CAF5076073.1"/>
    <property type="molecule type" value="Genomic_DNA"/>
</dbReference>
<reference evidence="1" key="1">
    <citation type="submission" date="2021-02" db="EMBL/GenBank/DDBJ databases">
        <authorList>
            <person name="Nowell W R."/>
        </authorList>
    </citation>
    <scope>NUCLEOTIDE SEQUENCE</scope>
</reference>
<evidence type="ECO:0000313" key="1">
    <source>
        <dbReference type="EMBL" id="CAF5076073.1"/>
    </source>
</evidence>
<dbReference type="SUPFAM" id="SSF52540">
    <property type="entry name" value="P-loop containing nucleoside triphosphate hydrolases"/>
    <property type="match status" value="1"/>
</dbReference>